<dbReference type="EMBL" id="JAJSOF020000031">
    <property type="protein sequence ID" value="KAJ4431437.1"/>
    <property type="molecule type" value="Genomic_DNA"/>
</dbReference>
<comment type="caution">
    <text evidence="1">The sequence shown here is derived from an EMBL/GenBank/DDBJ whole genome shotgun (WGS) entry which is preliminary data.</text>
</comment>
<evidence type="ECO:0000313" key="1">
    <source>
        <dbReference type="EMBL" id="KAJ4431437.1"/>
    </source>
</evidence>
<organism evidence="1 2">
    <name type="scientific">Periplaneta americana</name>
    <name type="common">American cockroach</name>
    <name type="synonym">Blatta americana</name>
    <dbReference type="NCBI Taxonomy" id="6978"/>
    <lineage>
        <taxon>Eukaryota</taxon>
        <taxon>Metazoa</taxon>
        <taxon>Ecdysozoa</taxon>
        <taxon>Arthropoda</taxon>
        <taxon>Hexapoda</taxon>
        <taxon>Insecta</taxon>
        <taxon>Pterygota</taxon>
        <taxon>Neoptera</taxon>
        <taxon>Polyneoptera</taxon>
        <taxon>Dictyoptera</taxon>
        <taxon>Blattodea</taxon>
        <taxon>Blattoidea</taxon>
        <taxon>Blattidae</taxon>
        <taxon>Blattinae</taxon>
        <taxon>Periplaneta</taxon>
    </lineage>
</organism>
<keyword evidence="2" id="KW-1185">Reference proteome</keyword>
<protein>
    <submittedName>
        <fullName evidence="1">Uncharacterized protein</fullName>
    </submittedName>
</protein>
<proteinExistence type="predicted"/>
<gene>
    <name evidence="1" type="ORF">ANN_20034</name>
</gene>
<reference evidence="1 2" key="1">
    <citation type="journal article" date="2022" name="Allergy">
        <title>Genome assembly and annotation of Periplaneta americana reveal a comprehensive cockroach allergen profile.</title>
        <authorList>
            <person name="Wang L."/>
            <person name="Xiong Q."/>
            <person name="Saelim N."/>
            <person name="Wang L."/>
            <person name="Nong W."/>
            <person name="Wan A.T."/>
            <person name="Shi M."/>
            <person name="Liu X."/>
            <person name="Cao Q."/>
            <person name="Hui J.H.L."/>
            <person name="Sookrung N."/>
            <person name="Leung T.F."/>
            <person name="Tungtrongchitr A."/>
            <person name="Tsui S.K.W."/>
        </authorList>
    </citation>
    <scope>NUCLEOTIDE SEQUENCE [LARGE SCALE GENOMIC DNA]</scope>
    <source>
        <strain evidence="1">PWHHKU_190912</strain>
    </source>
</reference>
<sequence length="198" mass="22930">MQTTLICALEIAAAEFISALNYVNSLMADTRLARVFAFKSRYLYLFHLFIYSTTLELPFSEGSVVGLQSAFQRADEHVPAPATVTQLQKRPAAFREEYFYIKIHTLLNLKCAYIHTTPTRVSSLEHIKTLEKIQKRALKYCRKNSPLKWDTLTDRRTRIRLCAMFKTYRAKNVKLSKMRTNVKTVTLAIHVAEYRVNS</sequence>
<accession>A0ABQ8SCM6</accession>
<name>A0ABQ8SCM6_PERAM</name>
<evidence type="ECO:0000313" key="2">
    <source>
        <dbReference type="Proteomes" id="UP001148838"/>
    </source>
</evidence>
<dbReference type="Proteomes" id="UP001148838">
    <property type="component" value="Unassembled WGS sequence"/>
</dbReference>